<reference evidence="3 4" key="1">
    <citation type="submission" date="2019-02" db="EMBL/GenBank/DDBJ databases">
        <title>Pedobacter sp. RP-3-8 sp. nov., isolated from Arctic soil.</title>
        <authorList>
            <person name="Dahal R.H."/>
        </authorList>
    </citation>
    <scope>NUCLEOTIDE SEQUENCE [LARGE SCALE GENOMIC DNA]</scope>
    <source>
        <strain evidence="3 4">RP-3-8</strain>
    </source>
</reference>
<proteinExistence type="predicted"/>
<evidence type="ECO:0000259" key="2">
    <source>
        <dbReference type="Pfam" id="PF01833"/>
    </source>
</evidence>
<keyword evidence="4" id="KW-1185">Reference proteome</keyword>
<dbReference type="InterPro" id="IPR014756">
    <property type="entry name" value="Ig_E-set"/>
</dbReference>
<feature type="domain" description="IPT/TIG" evidence="2">
    <location>
        <begin position="55"/>
        <end position="120"/>
    </location>
</feature>
<evidence type="ECO:0000256" key="1">
    <source>
        <dbReference type="SAM" id="SignalP"/>
    </source>
</evidence>
<dbReference type="RefSeq" id="WP_131612813.1">
    <property type="nucleotide sequence ID" value="NZ_SJSM01000036.1"/>
</dbReference>
<name>A0A4V2MGS5_9SPHI</name>
<evidence type="ECO:0000313" key="3">
    <source>
        <dbReference type="EMBL" id="TCC83746.1"/>
    </source>
</evidence>
<feature type="signal peptide" evidence="1">
    <location>
        <begin position="1"/>
        <end position="24"/>
    </location>
</feature>
<comment type="caution">
    <text evidence="3">The sequence shown here is derived from an EMBL/GenBank/DDBJ whole genome shotgun (WGS) entry which is preliminary data.</text>
</comment>
<dbReference type="EMBL" id="SJSM01000036">
    <property type="protein sequence ID" value="TCC83746.1"/>
    <property type="molecule type" value="Genomic_DNA"/>
</dbReference>
<dbReference type="Gene3D" id="2.60.120.430">
    <property type="entry name" value="Galactose-binding lectin"/>
    <property type="match status" value="1"/>
</dbReference>
<sequence length="341" mass="36732">MKKTPSISTYAMIAIMLFLFNACKKDDAVNTAPPTLTEVTNLVDRNTPLTIVDYGEWISIKGTNLSTTYKVDFNGTLAADSLIYGDDNTITVKIPAQLTDLLNNPITVTTKYGSATLNFQIKQPAPKISSFDPPAGLPNDLITIKGDYFTGVTAVKFETTSVPIVSSTQTEIKVKIPVGFASGYIFVTTPMGTIKSTNVFGLKATIFDDAMAPGWSNTSYSNTYDMTQTTIIRRGTKAIVNKFTVGFGAIRFTKAAPAFSTTGYSGVKISIYGGAGTAGKKVRISFTPAASTFDLILTEGSWTDYQIPFTNLGNPASMTAITFQEFSGLLSQIYVDDVGFY</sequence>
<dbReference type="SUPFAM" id="SSF81296">
    <property type="entry name" value="E set domains"/>
    <property type="match status" value="2"/>
</dbReference>
<feature type="domain" description="IPT/TIG" evidence="2">
    <location>
        <begin position="126"/>
        <end position="184"/>
    </location>
</feature>
<protein>
    <recommendedName>
        <fullName evidence="2">IPT/TIG domain-containing protein</fullName>
    </recommendedName>
</protein>
<dbReference type="OrthoDB" id="660167at2"/>
<dbReference type="AlphaFoldDB" id="A0A4V2MGS5"/>
<dbReference type="Proteomes" id="UP000291117">
    <property type="component" value="Unassembled WGS sequence"/>
</dbReference>
<evidence type="ECO:0000313" key="4">
    <source>
        <dbReference type="Proteomes" id="UP000291117"/>
    </source>
</evidence>
<feature type="chain" id="PRO_5020965823" description="IPT/TIG domain-containing protein" evidence="1">
    <location>
        <begin position="25"/>
        <end position="341"/>
    </location>
</feature>
<gene>
    <name evidence="3" type="ORF">EZ444_25890</name>
</gene>
<dbReference type="InterPro" id="IPR013783">
    <property type="entry name" value="Ig-like_fold"/>
</dbReference>
<dbReference type="InterPro" id="IPR002909">
    <property type="entry name" value="IPT_dom"/>
</dbReference>
<dbReference type="Pfam" id="PF01833">
    <property type="entry name" value="TIG"/>
    <property type="match status" value="2"/>
</dbReference>
<accession>A0A4V2MGS5</accession>
<dbReference type="Gene3D" id="2.60.40.10">
    <property type="entry name" value="Immunoglobulins"/>
    <property type="match status" value="2"/>
</dbReference>
<organism evidence="3 4">
    <name type="scientific">Pedobacter hiemivivus</name>
    <dbReference type="NCBI Taxonomy" id="2530454"/>
    <lineage>
        <taxon>Bacteria</taxon>
        <taxon>Pseudomonadati</taxon>
        <taxon>Bacteroidota</taxon>
        <taxon>Sphingobacteriia</taxon>
        <taxon>Sphingobacteriales</taxon>
        <taxon>Sphingobacteriaceae</taxon>
        <taxon>Pedobacter</taxon>
    </lineage>
</organism>
<keyword evidence="1" id="KW-0732">Signal</keyword>